<accession>A0A9W4UGX5</accession>
<organism evidence="2 3">
    <name type="scientific">Periconia digitata</name>
    <dbReference type="NCBI Taxonomy" id="1303443"/>
    <lineage>
        <taxon>Eukaryota</taxon>
        <taxon>Fungi</taxon>
        <taxon>Dikarya</taxon>
        <taxon>Ascomycota</taxon>
        <taxon>Pezizomycotina</taxon>
        <taxon>Dothideomycetes</taxon>
        <taxon>Pleosporomycetidae</taxon>
        <taxon>Pleosporales</taxon>
        <taxon>Massarineae</taxon>
        <taxon>Periconiaceae</taxon>
        <taxon>Periconia</taxon>
    </lineage>
</organism>
<feature type="domain" description="Heterokaryon incompatibility" evidence="1">
    <location>
        <begin position="207"/>
        <end position="361"/>
    </location>
</feature>
<dbReference type="PANTHER" id="PTHR33112:SF16">
    <property type="entry name" value="HETEROKARYON INCOMPATIBILITY DOMAIN-CONTAINING PROTEIN"/>
    <property type="match status" value="1"/>
</dbReference>
<evidence type="ECO:0000259" key="1">
    <source>
        <dbReference type="Pfam" id="PF06985"/>
    </source>
</evidence>
<name>A0A9W4UGX5_9PLEO</name>
<dbReference type="Pfam" id="PF06985">
    <property type="entry name" value="HET"/>
    <property type="match status" value="1"/>
</dbReference>
<dbReference type="Proteomes" id="UP001152607">
    <property type="component" value="Unassembled WGS sequence"/>
</dbReference>
<evidence type="ECO:0000313" key="3">
    <source>
        <dbReference type="Proteomes" id="UP001152607"/>
    </source>
</evidence>
<proteinExistence type="predicted"/>
<reference evidence="2" key="1">
    <citation type="submission" date="2023-01" db="EMBL/GenBank/DDBJ databases">
        <authorList>
            <person name="Van Ghelder C."/>
            <person name="Rancurel C."/>
        </authorList>
    </citation>
    <scope>NUCLEOTIDE SEQUENCE</scope>
    <source>
        <strain evidence="2">CNCM I-4278</strain>
    </source>
</reference>
<keyword evidence="3" id="KW-1185">Reference proteome</keyword>
<evidence type="ECO:0000313" key="2">
    <source>
        <dbReference type="EMBL" id="CAI6335986.1"/>
    </source>
</evidence>
<gene>
    <name evidence="2" type="ORF">PDIGIT_LOCUS9074</name>
</gene>
<dbReference type="InterPro" id="IPR010730">
    <property type="entry name" value="HET"/>
</dbReference>
<dbReference type="AlphaFoldDB" id="A0A9W4UGX5"/>
<protein>
    <recommendedName>
        <fullName evidence="1">Heterokaryon incompatibility domain-containing protein</fullName>
    </recommendedName>
</protein>
<comment type="caution">
    <text evidence="2">The sequence shown here is derived from an EMBL/GenBank/DDBJ whole genome shotgun (WGS) entry which is preliminary data.</text>
</comment>
<sequence>MFCEKCQQFWQAVAVNSDIPEIIQSKNDVPWARYDTVLHNSIRELKQSSSAGCVICRAIEYTPNIHERAHLLSNYDESLDIVLSIEYDVGQQPMLCTGFWEADQAGKVARIPKRLIAISKGIIEDEDLAGVLDRTSELENTSTGSDATFELVTFWLNRCLTQHKACREISPVGSISFVPTRLIDVADGAVKLVETKRIIGDGSAPSYVTLSHCWGQTQIIRTLKENYDTHLEEIDASKLSKTFREATHATRKLGHRYIWIDSLCIIQDDGADWEKEAATMCDVYRNAVLKIGAAHATGGEIGCFTNRDGLLHFPFIVDIQPTGTKSKSLKPHRFQFDSYGREEGIGGPEPALYGRAWVLQEQLLSPRMLIYDGSQVRWECASGHGSERSPMSGMSRHIGHQRALKSGIFQPEEFFSLARIDDPKQAIRYQLQYWCYGVMDYTHRGMTKAFDRLVAIHGIVQALKRHTSSEYHAGLWNQYPWIGLLWNIPHVDEYTPTTVGAFDMERNKFVRHEEDISPSWSWASVTVPVCYSITVMIDSKRICDILDMTSSGTASKQRGTLKIRGETRTGFIDAIYPYSIREAVKVAPEMQTRIPTSEKHFITYRGRSFHPNDFFIFSPSKPSTTLGRASPSWRLIRGSFRPDEIIRPSTQLTFIAIAQHNTGRRPGTIIGTHDETDPLVVWSLALVPTGRVEGEYRRVGYAVWEDCYWYGYACGMRERPGCTIEKADGWRGMAVVGDLENLGWSRIVNGEGKHEHRFHDGELPGLERYHGDVGAEERVVVVV</sequence>
<dbReference type="PANTHER" id="PTHR33112">
    <property type="entry name" value="DOMAIN PROTEIN, PUTATIVE-RELATED"/>
    <property type="match status" value="1"/>
</dbReference>
<dbReference type="EMBL" id="CAOQHR010000006">
    <property type="protein sequence ID" value="CAI6335986.1"/>
    <property type="molecule type" value="Genomic_DNA"/>
</dbReference>
<dbReference type="OrthoDB" id="5125733at2759"/>